<accession>A0A0F0LRJ6</accession>
<evidence type="ECO:0000313" key="1">
    <source>
        <dbReference type="EMBL" id="KJL35847.1"/>
    </source>
</evidence>
<gene>
    <name evidence="1" type="ORF">RS86_00385</name>
</gene>
<keyword evidence="2" id="KW-1185">Reference proteome</keyword>
<name>A0A0F0LRJ6_9MICO</name>
<evidence type="ECO:0000313" key="2">
    <source>
        <dbReference type="Proteomes" id="UP000033740"/>
    </source>
</evidence>
<dbReference type="AlphaFoldDB" id="A0A0F0LRJ6"/>
<dbReference type="EMBL" id="JYIX01000022">
    <property type="protein sequence ID" value="KJL35847.1"/>
    <property type="molecule type" value="Genomic_DNA"/>
</dbReference>
<proteinExistence type="predicted"/>
<dbReference type="RefSeq" id="WP_052680011.1">
    <property type="nucleotide sequence ID" value="NZ_JYIX01000022.1"/>
</dbReference>
<dbReference type="PATRIC" id="fig|582680.6.peg.398"/>
<comment type="caution">
    <text evidence="1">The sequence shown here is derived from an EMBL/GenBank/DDBJ whole genome shotgun (WGS) entry which is preliminary data.</text>
</comment>
<dbReference type="Proteomes" id="UP000033740">
    <property type="component" value="Unassembled WGS sequence"/>
</dbReference>
<organism evidence="1 2">
    <name type="scientific">Microbacterium azadirachtae</name>
    <dbReference type="NCBI Taxonomy" id="582680"/>
    <lineage>
        <taxon>Bacteria</taxon>
        <taxon>Bacillati</taxon>
        <taxon>Actinomycetota</taxon>
        <taxon>Actinomycetes</taxon>
        <taxon>Micrococcales</taxon>
        <taxon>Microbacteriaceae</taxon>
        <taxon>Microbacterium</taxon>
    </lineage>
</organism>
<dbReference type="STRING" id="582680.RS86_00385"/>
<protein>
    <submittedName>
        <fullName evidence="1">Uncharacterized protein</fullName>
    </submittedName>
</protein>
<sequence>MTTNTTPAPTIRWATPVLTRSIETLQPAGECLWRVLDRRGAIRGHLRIMPHDLGLRYRAERLHLPSGVFRIVGDFWSADDAVAALRF</sequence>
<reference evidence="1 2" key="1">
    <citation type="submission" date="2015-02" db="EMBL/GenBank/DDBJ databases">
        <title>Draft genome sequences of ten Microbacterium spp. with emphasis on heavy metal contaminated environments.</title>
        <authorList>
            <person name="Corretto E."/>
        </authorList>
    </citation>
    <scope>NUCLEOTIDE SEQUENCE [LARGE SCALE GENOMIC DNA]</scope>
    <source>
        <strain evidence="1 2">ARN176</strain>
    </source>
</reference>